<dbReference type="RefSeq" id="WP_132609120.1">
    <property type="nucleotide sequence ID" value="NZ_SMKQ01000008.1"/>
</dbReference>
<accession>A0A4R4ZB08</accession>
<dbReference type="AlphaFoldDB" id="A0A4R4ZB08"/>
<evidence type="ECO:0000313" key="1">
    <source>
        <dbReference type="EMBL" id="TDD54544.1"/>
    </source>
</evidence>
<dbReference type="EMBL" id="SMKQ01000008">
    <property type="protein sequence ID" value="TDD54544.1"/>
    <property type="molecule type" value="Genomic_DNA"/>
</dbReference>
<name>A0A4R4ZB08_9ACTN</name>
<comment type="caution">
    <text evidence="1">The sequence shown here is derived from an EMBL/GenBank/DDBJ whole genome shotgun (WGS) entry which is preliminary data.</text>
</comment>
<keyword evidence="2" id="KW-1185">Reference proteome</keyword>
<gene>
    <name evidence="1" type="ORF">E1286_04965</name>
</gene>
<organism evidence="1 2">
    <name type="scientific">Nonomuraea terrae</name>
    <dbReference type="NCBI Taxonomy" id="2530383"/>
    <lineage>
        <taxon>Bacteria</taxon>
        <taxon>Bacillati</taxon>
        <taxon>Actinomycetota</taxon>
        <taxon>Actinomycetes</taxon>
        <taxon>Streptosporangiales</taxon>
        <taxon>Streptosporangiaceae</taxon>
        <taxon>Nonomuraea</taxon>
    </lineage>
</organism>
<evidence type="ECO:0000313" key="2">
    <source>
        <dbReference type="Proteomes" id="UP000295302"/>
    </source>
</evidence>
<dbReference type="Proteomes" id="UP000295302">
    <property type="component" value="Unassembled WGS sequence"/>
</dbReference>
<sequence>MAPDLTALERPTDAELDARVARAVAHHNRQHARVDLAAELVELAAQLLATPTPHVEKEKTSGDA</sequence>
<protein>
    <submittedName>
        <fullName evidence="1">Uncharacterized protein</fullName>
    </submittedName>
</protein>
<reference evidence="1 2" key="1">
    <citation type="submission" date="2019-03" db="EMBL/GenBank/DDBJ databases">
        <title>Draft genome sequences of novel Actinobacteria.</title>
        <authorList>
            <person name="Sahin N."/>
            <person name="Ay H."/>
            <person name="Saygin H."/>
        </authorList>
    </citation>
    <scope>NUCLEOTIDE SEQUENCE [LARGE SCALE GENOMIC DNA]</scope>
    <source>
        <strain evidence="1 2">CH32</strain>
    </source>
</reference>
<proteinExistence type="predicted"/>